<reference evidence="1 2" key="1">
    <citation type="submission" date="2024-03" db="EMBL/GenBank/DDBJ databases">
        <title>Novel species of the genus Variovorax.</title>
        <authorList>
            <person name="Liu Q."/>
            <person name="Xin Y.-H."/>
        </authorList>
    </citation>
    <scope>NUCLEOTIDE SEQUENCE [LARGE SCALE GENOMIC DNA]</scope>
    <source>
        <strain evidence="1 2">KACC 18901</strain>
    </source>
</reference>
<dbReference type="Gene3D" id="3.30.240.20">
    <property type="entry name" value="bsu07140 like domains"/>
    <property type="match status" value="1"/>
</dbReference>
<evidence type="ECO:0000313" key="2">
    <source>
        <dbReference type="Proteomes" id="UP001367030"/>
    </source>
</evidence>
<name>A0ABU8XJ92_9BURK</name>
<accession>A0ABU8XJ92</accession>
<sequence>MAARAVAIFVFALLLIRTSGRRSFGQSSPFDACTTVLLGAVLSRAVVGASPIWATIAAAAALALLHRLLALACVRWQGLEDLVSRALLTQRNLAEAVRQKLGARQIDEVALAMLERDGKISVIGKER</sequence>
<organism evidence="1 2">
    <name type="scientific">Variovorax robiniae</name>
    <dbReference type="NCBI Taxonomy" id="1836199"/>
    <lineage>
        <taxon>Bacteria</taxon>
        <taxon>Pseudomonadati</taxon>
        <taxon>Pseudomonadota</taxon>
        <taxon>Betaproteobacteria</taxon>
        <taxon>Burkholderiales</taxon>
        <taxon>Comamonadaceae</taxon>
        <taxon>Variovorax</taxon>
    </lineage>
</organism>
<keyword evidence="2" id="KW-1185">Reference proteome</keyword>
<dbReference type="EMBL" id="JBBKZS010000037">
    <property type="protein sequence ID" value="MEJ8859769.1"/>
    <property type="molecule type" value="Genomic_DNA"/>
</dbReference>
<proteinExistence type="predicted"/>
<gene>
    <name evidence="1" type="ORF">WKW79_34805</name>
</gene>
<comment type="caution">
    <text evidence="1">The sequence shown here is derived from an EMBL/GenBank/DDBJ whole genome shotgun (WGS) entry which is preliminary data.</text>
</comment>
<dbReference type="PANTHER" id="PTHR34582:SF6">
    <property type="entry name" value="UPF0702 TRANSMEMBRANE PROTEIN YCAP"/>
    <property type="match status" value="1"/>
</dbReference>
<evidence type="ECO:0000313" key="1">
    <source>
        <dbReference type="EMBL" id="MEJ8859769.1"/>
    </source>
</evidence>
<protein>
    <submittedName>
        <fullName evidence="1">DUF421 domain-containing protein</fullName>
    </submittedName>
</protein>
<dbReference type="Proteomes" id="UP001367030">
    <property type="component" value="Unassembled WGS sequence"/>
</dbReference>
<dbReference type="PANTHER" id="PTHR34582">
    <property type="entry name" value="UPF0702 TRANSMEMBRANE PROTEIN YCAP"/>
    <property type="match status" value="1"/>
</dbReference>
<dbReference type="RefSeq" id="WP_340339823.1">
    <property type="nucleotide sequence ID" value="NZ_JBBKZS010000037.1"/>
</dbReference>
<dbReference type="InterPro" id="IPR023090">
    <property type="entry name" value="UPF0702_alpha/beta_dom_sf"/>
</dbReference>